<keyword evidence="1" id="KW-1133">Transmembrane helix</keyword>
<dbReference type="RefSeq" id="WP_261965478.1">
    <property type="nucleotide sequence ID" value="NZ_BAAAXA010000001.1"/>
</dbReference>
<reference evidence="3" key="2">
    <citation type="submission" date="2023-01" db="EMBL/GenBank/DDBJ databases">
        <authorList>
            <person name="Sun Q."/>
            <person name="Evtushenko L."/>
        </authorList>
    </citation>
    <scope>NUCLEOTIDE SEQUENCE</scope>
    <source>
        <strain evidence="3">VKM Ac-1321</strain>
    </source>
</reference>
<comment type="caution">
    <text evidence="3">The sequence shown here is derived from an EMBL/GenBank/DDBJ whole genome shotgun (WGS) entry which is preliminary data.</text>
</comment>
<gene>
    <name evidence="3" type="ORF">GCM10017581_028510</name>
</gene>
<dbReference type="AlphaFoldDB" id="A0A9W6KHY0"/>
<accession>A0A9W6KHY0</accession>
<name>A0A9W6KHY0_9ACTN</name>
<feature type="transmembrane region" description="Helical" evidence="1">
    <location>
        <begin position="21"/>
        <end position="42"/>
    </location>
</feature>
<evidence type="ECO:0000313" key="3">
    <source>
        <dbReference type="EMBL" id="GLL01110.1"/>
    </source>
</evidence>
<keyword evidence="1" id="KW-0812">Transmembrane</keyword>
<feature type="transmembrane region" description="Helical" evidence="1">
    <location>
        <begin position="134"/>
        <end position="154"/>
    </location>
</feature>
<dbReference type="InterPro" id="IPR025565">
    <property type="entry name" value="DUF4328"/>
</dbReference>
<keyword evidence="4" id="KW-1185">Reference proteome</keyword>
<keyword evidence="1" id="KW-0472">Membrane</keyword>
<organism evidence="3 4">
    <name type="scientific">Dactylosporangium matsuzakiense</name>
    <dbReference type="NCBI Taxonomy" id="53360"/>
    <lineage>
        <taxon>Bacteria</taxon>
        <taxon>Bacillati</taxon>
        <taxon>Actinomycetota</taxon>
        <taxon>Actinomycetes</taxon>
        <taxon>Micromonosporales</taxon>
        <taxon>Micromonosporaceae</taxon>
        <taxon>Dactylosporangium</taxon>
    </lineage>
</organism>
<dbReference type="Proteomes" id="UP001143480">
    <property type="component" value="Unassembled WGS sequence"/>
</dbReference>
<proteinExistence type="predicted"/>
<feature type="transmembrane region" description="Helical" evidence="1">
    <location>
        <begin position="166"/>
        <end position="186"/>
    </location>
</feature>
<evidence type="ECO:0000256" key="1">
    <source>
        <dbReference type="SAM" id="Phobius"/>
    </source>
</evidence>
<feature type="transmembrane region" description="Helical" evidence="1">
    <location>
        <begin position="97"/>
        <end position="119"/>
    </location>
</feature>
<dbReference type="EMBL" id="BSFP01000013">
    <property type="protein sequence ID" value="GLL01110.1"/>
    <property type="molecule type" value="Genomic_DNA"/>
</dbReference>
<protein>
    <recommendedName>
        <fullName evidence="2">DUF4328 domain-containing protein</fullName>
    </recommendedName>
</protein>
<evidence type="ECO:0000313" key="4">
    <source>
        <dbReference type="Proteomes" id="UP001143480"/>
    </source>
</evidence>
<sequence length="204" mass="22731">MTEPAEHTAQPRTRLTDPAGLCLLGLGSMAVLNFFTVMFSGALDDYQPGLVHTLFAWLLIVGWLYTAVTFILWLYLARENLEDNGADGLRWKPVQPVVSWFTPVANLWVPMLVVAEVYYRSDKLGNEPLPKKVAGWWATFVISLILFAFHEFAVVNASVLFHYEPWLNLVYGAVGCVAAGLGFHIVSHVTEIHQQWATAEPDAG</sequence>
<reference evidence="3" key="1">
    <citation type="journal article" date="2014" name="Int. J. Syst. Evol. Microbiol.">
        <title>Complete genome sequence of Corynebacterium casei LMG S-19264T (=DSM 44701T), isolated from a smear-ripened cheese.</title>
        <authorList>
            <consortium name="US DOE Joint Genome Institute (JGI-PGF)"/>
            <person name="Walter F."/>
            <person name="Albersmeier A."/>
            <person name="Kalinowski J."/>
            <person name="Ruckert C."/>
        </authorList>
    </citation>
    <scope>NUCLEOTIDE SEQUENCE</scope>
    <source>
        <strain evidence="3">VKM Ac-1321</strain>
    </source>
</reference>
<feature type="transmembrane region" description="Helical" evidence="1">
    <location>
        <begin position="54"/>
        <end position="76"/>
    </location>
</feature>
<dbReference type="Pfam" id="PF14219">
    <property type="entry name" value="DUF4328"/>
    <property type="match status" value="1"/>
</dbReference>
<evidence type="ECO:0000259" key="2">
    <source>
        <dbReference type="Pfam" id="PF14219"/>
    </source>
</evidence>
<feature type="domain" description="DUF4328" evidence="2">
    <location>
        <begin position="53"/>
        <end position="152"/>
    </location>
</feature>